<proteinExistence type="predicted"/>
<evidence type="ECO:0000313" key="2">
    <source>
        <dbReference type="EMBL" id="CAG5071566.1"/>
    </source>
</evidence>
<dbReference type="RefSeq" id="WP_215234885.1">
    <property type="nucleotide sequence ID" value="NZ_CAJRAU010000005.1"/>
</dbReference>
<name>A0ABN7RC01_9BACT</name>
<evidence type="ECO:0000256" key="1">
    <source>
        <dbReference type="SAM" id="SignalP"/>
    </source>
</evidence>
<gene>
    <name evidence="2" type="ORF">DYBT9623_03566</name>
</gene>
<feature type="signal peptide" evidence="1">
    <location>
        <begin position="1"/>
        <end position="20"/>
    </location>
</feature>
<sequence length="190" mass="20977">MKKSVSQLIAMLLFTLPGFAQDRGSSEITASYAMLPSENMLGNLWMQMARIGDNGARSFSFRKGAPFISYKYYISERIAIGGATGYNAFANESNFRYTDYTQMDVKTITTAGEVTWFYVRKPGIKVYAMAGVGFYVMKASFDAQNTSTVTQGMTAQLTPVGVRFGKKVGVFTELGYGYKGVLNTGLSFRF</sequence>
<dbReference type="EMBL" id="CAJRAU010000005">
    <property type="protein sequence ID" value="CAG5071566.1"/>
    <property type="molecule type" value="Genomic_DNA"/>
</dbReference>
<organism evidence="2 3">
    <name type="scientific">Dyadobacter linearis</name>
    <dbReference type="NCBI Taxonomy" id="2823330"/>
    <lineage>
        <taxon>Bacteria</taxon>
        <taxon>Pseudomonadati</taxon>
        <taxon>Bacteroidota</taxon>
        <taxon>Cytophagia</taxon>
        <taxon>Cytophagales</taxon>
        <taxon>Spirosomataceae</taxon>
        <taxon>Dyadobacter</taxon>
    </lineage>
</organism>
<feature type="chain" id="PRO_5046884878" description="Outer membrane protein beta-barrel domain-containing protein" evidence="1">
    <location>
        <begin position="21"/>
        <end position="190"/>
    </location>
</feature>
<comment type="caution">
    <text evidence="2">The sequence shown here is derived from an EMBL/GenBank/DDBJ whole genome shotgun (WGS) entry which is preliminary data.</text>
</comment>
<evidence type="ECO:0008006" key="4">
    <source>
        <dbReference type="Google" id="ProtNLM"/>
    </source>
</evidence>
<dbReference type="Proteomes" id="UP000679725">
    <property type="component" value="Unassembled WGS sequence"/>
</dbReference>
<reference evidence="2 3" key="1">
    <citation type="submission" date="2021-04" db="EMBL/GenBank/DDBJ databases">
        <authorList>
            <person name="Rodrigo-Torres L."/>
            <person name="Arahal R. D."/>
            <person name="Lucena T."/>
        </authorList>
    </citation>
    <scope>NUCLEOTIDE SEQUENCE [LARGE SCALE GENOMIC DNA]</scope>
    <source>
        <strain evidence="2 3">CECT 9623</strain>
    </source>
</reference>
<accession>A0ABN7RC01</accession>
<protein>
    <recommendedName>
        <fullName evidence="4">Outer membrane protein beta-barrel domain-containing protein</fullName>
    </recommendedName>
</protein>
<keyword evidence="3" id="KW-1185">Reference proteome</keyword>
<evidence type="ECO:0000313" key="3">
    <source>
        <dbReference type="Proteomes" id="UP000679725"/>
    </source>
</evidence>
<keyword evidence="1" id="KW-0732">Signal</keyword>